<dbReference type="Gene3D" id="1.10.3460.10">
    <property type="entry name" value="Chlorophyll a/b binding protein domain"/>
    <property type="match status" value="1"/>
</dbReference>
<keyword evidence="3 6" id="KW-1133">Transmembrane helix</keyword>
<evidence type="ECO:0000313" key="8">
    <source>
        <dbReference type="Proteomes" id="UP000002009"/>
    </source>
</evidence>
<dbReference type="EMBL" id="CP001575">
    <property type="protein sequence ID" value="ACO69117.1"/>
    <property type="molecule type" value="Genomic_DNA"/>
</dbReference>
<organism evidence="7 8">
    <name type="scientific">Micromonas commoda (strain RCC299 / NOUM17 / CCMP2709)</name>
    <name type="common">Picoplanktonic green alga</name>
    <dbReference type="NCBI Taxonomy" id="296587"/>
    <lineage>
        <taxon>Eukaryota</taxon>
        <taxon>Viridiplantae</taxon>
        <taxon>Chlorophyta</taxon>
        <taxon>Mamiellophyceae</taxon>
        <taxon>Mamiellales</taxon>
        <taxon>Mamiellaceae</taxon>
        <taxon>Micromonas</taxon>
    </lineage>
</organism>
<dbReference type="STRING" id="296587.C1FFP3"/>
<gene>
    <name evidence="7" type="primary">PSBS</name>
    <name evidence="7" type="ORF">MICPUN_108747</name>
</gene>
<dbReference type="KEGG" id="mis:MICPUN_108747"/>
<dbReference type="RefSeq" id="XP_002507859.1">
    <property type="nucleotide sequence ID" value="XM_002507813.1"/>
</dbReference>
<dbReference type="PANTHER" id="PTHR14154">
    <property type="entry name" value="UPF0041 BRAIN PROTEIN 44-RELATED"/>
    <property type="match status" value="1"/>
</dbReference>
<keyword evidence="2 6" id="KW-0812">Transmembrane</keyword>
<feature type="transmembrane region" description="Helical" evidence="6">
    <location>
        <begin position="138"/>
        <end position="160"/>
    </location>
</feature>
<dbReference type="GeneID" id="8245783"/>
<dbReference type="InParanoid" id="C1FFP3"/>
<dbReference type="GO" id="GO:0016020">
    <property type="term" value="C:membrane"/>
    <property type="evidence" value="ECO:0007669"/>
    <property type="project" value="UniProtKB-SubCell"/>
</dbReference>
<evidence type="ECO:0000256" key="1">
    <source>
        <dbReference type="ARBA" id="ARBA00004141"/>
    </source>
</evidence>
<feature type="transmembrane region" description="Helical" evidence="6">
    <location>
        <begin position="253"/>
        <end position="274"/>
    </location>
</feature>
<comment type="subcellular location">
    <subcellularLocation>
        <location evidence="1">Membrane</location>
        <topology evidence="1">Multi-pass membrane protein</topology>
    </subcellularLocation>
</comment>
<evidence type="ECO:0000256" key="5">
    <source>
        <dbReference type="SAM" id="MobiDB-lite"/>
    </source>
</evidence>
<dbReference type="Proteomes" id="UP000002009">
    <property type="component" value="Chromosome 8"/>
</dbReference>
<feature type="region of interest" description="Disordered" evidence="5">
    <location>
        <begin position="36"/>
        <end position="58"/>
    </location>
</feature>
<dbReference type="AlphaFoldDB" id="C1FFP3"/>
<dbReference type="eggNOG" id="ENOG502QTMT">
    <property type="taxonomic scope" value="Eukaryota"/>
</dbReference>
<dbReference type="GO" id="GO:0009507">
    <property type="term" value="C:chloroplast"/>
    <property type="evidence" value="ECO:0007669"/>
    <property type="project" value="UniProtKB-SubCell"/>
</dbReference>
<dbReference type="SUPFAM" id="SSF103511">
    <property type="entry name" value="Chlorophyll a-b binding protein"/>
    <property type="match status" value="1"/>
</dbReference>
<feature type="transmembrane region" description="Helical" evidence="6">
    <location>
        <begin position="213"/>
        <end position="233"/>
    </location>
</feature>
<name>C1FFP3_MICCC</name>
<evidence type="ECO:0000256" key="6">
    <source>
        <dbReference type="SAM" id="Phobius"/>
    </source>
</evidence>
<proteinExistence type="predicted"/>
<keyword evidence="4 6" id="KW-0472">Membrane</keyword>
<sequence>MSAALVRIAPVARVRASALPEARAARIAARARATSRRFESASPLRTSSGTARSRGDAARVRVAHPDEGFTDGNPLATAENMDLEMKLGRAAMVGFFFTTVGDVVTRGAGPVEQLRDEQTFIMNHINPAMIAKDALEVAGIYVESVFIVWLCLAAAFILAVQQGLASPVRTYSSKKSARRAELEASGERLGVMLASVKDALDVQVREQKPYELFNGRLAMLGFAFALVGEAVTKRGPLEQFNLETGVPVIDEELFGAFFLLGVVFNVVATGANVWKTAWAKGKSVNR</sequence>
<evidence type="ECO:0000256" key="2">
    <source>
        <dbReference type="ARBA" id="ARBA00022692"/>
    </source>
</evidence>
<accession>C1FFP3</accession>
<keyword evidence="8" id="KW-1185">Reference proteome</keyword>
<dbReference type="OMA" id="REQKPYE"/>
<reference evidence="7 8" key="1">
    <citation type="journal article" date="2009" name="Science">
        <title>Green evolution and dynamic adaptations revealed by genomes of the marine picoeukaryotes Micromonas.</title>
        <authorList>
            <person name="Worden A.Z."/>
            <person name="Lee J.H."/>
            <person name="Mock T."/>
            <person name="Rouze P."/>
            <person name="Simmons M.P."/>
            <person name="Aerts A.L."/>
            <person name="Allen A.E."/>
            <person name="Cuvelier M.L."/>
            <person name="Derelle E."/>
            <person name="Everett M.V."/>
            <person name="Foulon E."/>
            <person name="Grimwood J."/>
            <person name="Gundlach H."/>
            <person name="Henrissat B."/>
            <person name="Napoli C."/>
            <person name="McDonald S.M."/>
            <person name="Parker M.S."/>
            <person name="Rombauts S."/>
            <person name="Salamov A."/>
            <person name="Von Dassow P."/>
            <person name="Badger J.H."/>
            <person name="Coutinho P.M."/>
            <person name="Demir E."/>
            <person name="Dubchak I."/>
            <person name="Gentemann C."/>
            <person name="Eikrem W."/>
            <person name="Gready J.E."/>
            <person name="John U."/>
            <person name="Lanier W."/>
            <person name="Lindquist E.A."/>
            <person name="Lucas S."/>
            <person name="Mayer K.F."/>
            <person name="Moreau H."/>
            <person name="Not F."/>
            <person name="Otillar R."/>
            <person name="Panaud O."/>
            <person name="Pangilinan J."/>
            <person name="Paulsen I."/>
            <person name="Piegu B."/>
            <person name="Poliakov A."/>
            <person name="Robbens S."/>
            <person name="Schmutz J."/>
            <person name="Toulza E."/>
            <person name="Wyss T."/>
            <person name="Zelensky A."/>
            <person name="Zhou K."/>
            <person name="Armbrust E.V."/>
            <person name="Bhattacharya D."/>
            <person name="Goodenough U.W."/>
            <person name="Van de Peer Y."/>
            <person name="Grigoriev I.V."/>
        </authorList>
    </citation>
    <scope>NUCLEOTIDE SEQUENCE [LARGE SCALE GENOMIC DNA]</scope>
    <source>
        <strain evidence="8">RCC299 / NOUM17</strain>
    </source>
</reference>
<protein>
    <submittedName>
        <fullName evidence="7">Photosystem II 22 kDa protein, chloroplast</fullName>
    </submittedName>
</protein>
<evidence type="ECO:0000256" key="4">
    <source>
        <dbReference type="ARBA" id="ARBA00023136"/>
    </source>
</evidence>
<dbReference type="OrthoDB" id="48883at2759"/>
<evidence type="ECO:0000313" key="7">
    <source>
        <dbReference type="EMBL" id="ACO69117.1"/>
    </source>
</evidence>
<evidence type="ECO:0000256" key="3">
    <source>
        <dbReference type="ARBA" id="ARBA00022989"/>
    </source>
</evidence>